<feature type="compositionally biased region" description="Polar residues" evidence="7">
    <location>
        <begin position="1"/>
        <end position="11"/>
    </location>
</feature>
<dbReference type="CDD" id="cd06127">
    <property type="entry name" value="DEDDh"/>
    <property type="match status" value="1"/>
</dbReference>
<evidence type="ECO:0000256" key="6">
    <source>
        <dbReference type="ARBA" id="ARBA00022842"/>
    </source>
</evidence>
<keyword evidence="3" id="KW-0479">Metal-binding</keyword>
<keyword evidence="10" id="KW-1185">Reference proteome</keyword>
<dbReference type="InterPro" id="IPR013520">
    <property type="entry name" value="Ribonucl_H"/>
</dbReference>
<keyword evidence="4" id="KW-0378">Hydrolase</keyword>
<dbReference type="Gene3D" id="3.30.420.10">
    <property type="entry name" value="Ribonuclease H-like superfamily/Ribonuclease H"/>
    <property type="match status" value="1"/>
</dbReference>
<dbReference type="AlphaFoldDB" id="A0A843TR66"/>
<keyword evidence="5" id="KW-0269">Exonuclease</keyword>
<dbReference type="Pfam" id="PF00929">
    <property type="entry name" value="RNase_T"/>
    <property type="match status" value="1"/>
</dbReference>
<evidence type="ECO:0000256" key="4">
    <source>
        <dbReference type="ARBA" id="ARBA00022801"/>
    </source>
</evidence>
<evidence type="ECO:0000256" key="7">
    <source>
        <dbReference type="SAM" id="MobiDB-lite"/>
    </source>
</evidence>
<organism evidence="9 10">
    <name type="scientific">Colocasia esculenta</name>
    <name type="common">Wild taro</name>
    <name type="synonym">Arum esculentum</name>
    <dbReference type="NCBI Taxonomy" id="4460"/>
    <lineage>
        <taxon>Eukaryota</taxon>
        <taxon>Viridiplantae</taxon>
        <taxon>Streptophyta</taxon>
        <taxon>Embryophyta</taxon>
        <taxon>Tracheophyta</taxon>
        <taxon>Spermatophyta</taxon>
        <taxon>Magnoliopsida</taxon>
        <taxon>Liliopsida</taxon>
        <taxon>Araceae</taxon>
        <taxon>Aroideae</taxon>
        <taxon>Colocasieae</taxon>
        <taxon>Colocasia</taxon>
    </lineage>
</organism>
<evidence type="ECO:0000256" key="3">
    <source>
        <dbReference type="ARBA" id="ARBA00022723"/>
    </source>
</evidence>
<evidence type="ECO:0000256" key="2">
    <source>
        <dbReference type="ARBA" id="ARBA00022722"/>
    </source>
</evidence>
<dbReference type="InterPro" id="IPR036397">
    <property type="entry name" value="RNaseH_sf"/>
</dbReference>
<reference evidence="9" key="1">
    <citation type="submission" date="2017-07" db="EMBL/GenBank/DDBJ databases">
        <title>Taro Niue Genome Assembly and Annotation.</title>
        <authorList>
            <person name="Atibalentja N."/>
            <person name="Keating K."/>
            <person name="Fields C.J."/>
        </authorList>
    </citation>
    <scope>NUCLEOTIDE SEQUENCE</scope>
    <source>
        <strain evidence="9">Niue_2</strain>
        <tissue evidence="9">Leaf</tissue>
    </source>
</reference>
<dbReference type="SMART" id="SM00479">
    <property type="entry name" value="EXOIII"/>
    <property type="match status" value="1"/>
</dbReference>
<evidence type="ECO:0000256" key="5">
    <source>
        <dbReference type="ARBA" id="ARBA00022839"/>
    </source>
</evidence>
<feature type="domain" description="Exonuclease" evidence="8">
    <location>
        <begin position="57"/>
        <end position="231"/>
    </location>
</feature>
<dbReference type="Proteomes" id="UP000652761">
    <property type="component" value="Unassembled WGS sequence"/>
</dbReference>
<dbReference type="FunFam" id="3.30.420.10:FF:000040">
    <property type="entry name" value="Exonuclease family protein"/>
    <property type="match status" value="1"/>
</dbReference>
<keyword evidence="2" id="KW-0540">Nuclease</keyword>
<protein>
    <recommendedName>
        <fullName evidence="8">Exonuclease domain-containing protein</fullName>
    </recommendedName>
</protein>
<dbReference type="SUPFAM" id="SSF53098">
    <property type="entry name" value="Ribonuclease H-like"/>
    <property type="match status" value="1"/>
</dbReference>
<feature type="compositionally biased region" description="Pro residues" evidence="7">
    <location>
        <begin position="17"/>
        <end position="30"/>
    </location>
</feature>
<evidence type="ECO:0000256" key="1">
    <source>
        <dbReference type="ARBA" id="ARBA00001946"/>
    </source>
</evidence>
<dbReference type="OrthoDB" id="2018529at2759"/>
<accession>A0A843TR66</accession>
<feature type="region of interest" description="Disordered" evidence="7">
    <location>
        <begin position="1"/>
        <end position="48"/>
    </location>
</feature>
<feature type="compositionally biased region" description="Low complexity" evidence="7">
    <location>
        <begin position="31"/>
        <end position="48"/>
    </location>
</feature>
<dbReference type="GO" id="GO:0046872">
    <property type="term" value="F:metal ion binding"/>
    <property type="evidence" value="ECO:0007669"/>
    <property type="project" value="UniProtKB-KW"/>
</dbReference>
<proteinExistence type="predicted"/>
<dbReference type="GO" id="GO:0003676">
    <property type="term" value="F:nucleic acid binding"/>
    <property type="evidence" value="ECO:0007669"/>
    <property type="project" value="InterPro"/>
</dbReference>
<dbReference type="PANTHER" id="PTHR30231">
    <property type="entry name" value="DNA POLYMERASE III SUBUNIT EPSILON"/>
    <property type="match status" value="1"/>
</dbReference>
<dbReference type="EMBL" id="NMUH01000113">
    <property type="protein sequence ID" value="MQL71943.1"/>
    <property type="molecule type" value="Genomic_DNA"/>
</dbReference>
<sequence length="543" mass="58774">MEGNSSNSWWGTSMPTGSPPRRPPALPSSPPLDGASPAAAAAAQSTPPSPSPAMAAAIAFFDVETSIPSRAGQGYALLEFGAILVCPRRLVELGSYSTLICPRDLSAISPKSVRCNGITRESVSAAPSFEQVADRIYGMLHGKVWAGHNILRFDCLRIKEAFEEIGRPAPEPVGTIDSLLLLTQRFGRRAGDMKMATLANYFGLGKQTHRSLDDVRMNLEVLKSCATVLLLESSLPECSTLSSPAFPNATMERWSRTISPGGMSPGMSSPSCHDLENHQSPCPNNMAGSDVYSPTDFRSSGSKAGASELAPLIEQMILDSSPMDMSRNGRPTSDLLQITSETDATDESNHHYGFLEPDKVSTSCIRAPIVPSTRGGNRILMLHRNLPLQLYSAGVRVHFGVSKKFLDYAGRPKLSIVVDSPANLCTLLNVCDGLAQKSSLELCSNSEWRPLIRKDSLSDSSNIRLHIPTITNGDLVAYSTEIYQREPSGSTQKLVFSNADAAELEPLFVPGTILDAYFCLDVYNYQQYAGIRLVAKKVVIYPR</sequence>
<name>A0A843TR66_COLES</name>
<dbReference type="GO" id="GO:0008408">
    <property type="term" value="F:3'-5' exonuclease activity"/>
    <property type="evidence" value="ECO:0007669"/>
    <property type="project" value="TreeGrafter"/>
</dbReference>
<evidence type="ECO:0000259" key="8">
    <source>
        <dbReference type="SMART" id="SM00479"/>
    </source>
</evidence>
<evidence type="ECO:0000313" key="9">
    <source>
        <dbReference type="EMBL" id="MQL71943.1"/>
    </source>
</evidence>
<dbReference type="PANTHER" id="PTHR30231:SF4">
    <property type="entry name" value="PROTEIN NEN2"/>
    <property type="match status" value="1"/>
</dbReference>
<dbReference type="InterPro" id="IPR012337">
    <property type="entry name" value="RNaseH-like_sf"/>
</dbReference>
<evidence type="ECO:0000313" key="10">
    <source>
        <dbReference type="Proteomes" id="UP000652761"/>
    </source>
</evidence>
<comment type="cofactor">
    <cofactor evidence="1">
        <name>Mg(2+)</name>
        <dbReference type="ChEBI" id="CHEBI:18420"/>
    </cofactor>
</comment>
<gene>
    <name evidence="9" type="ORF">Taro_004245</name>
</gene>
<comment type="caution">
    <text evidence="9">The sequence shown here is derived from an EMBL/GenBank/DDBJ whole genome shotgun (WGS) entry which is preliminary data.</text>
</comment>
<keyword evidence="6" id="KW-0460">Magnesium</keyword>